<gene>
    <name evidence="3" type="ORF">DLNHIDIE_00911</name>
</gene>
<accession>A0A543Q3Z1</accession>
<comment type="caution">
    <text evidence="3">The sequence shown here is derived from an EMBL/GenBank/DDBJ whole genome shotgun (WGS) entry which is preliminary data.</text>
</comment>
<dbReference type="Pfam" id="PF04014">
    <property type="entry name" value="MazE_antitoxin"/>
    <property type="match status" value="1"/>
</dbReference>
<sequence length="88" mass="9894">MTSSHEHVEVILGLQGRLVIPAVLRKDLGLTPGTTMVARIENNRLILEKPDAIWARIEERFSPVPSTVHLAEELIAERREMAKKESQA</sequence>
<dbReference type="GO" id="GO:0003677">
    <property type="term" value="F:DNA binding"/>
    <property type="evidence" value="ECO:0007669"/>
    <property type="project" value="UniProtKB-UniRule"/>
</dbReference>
<reference evidence="3 4" key="1">
    <citation type="submission" date="2019-03" db="EMBL/GenBank/DDBJ databases">
        <title>New insights into Acidothiobacillus thiooxidans sulfur metabolism through coupled gene expression, solution geochemistry, microscopy and spectroscopy analyses.</title>
        <authorList>
            <person name="Camacho D."/>
            <person name="Frazao R."/>
            <person name="Fouillen A."/>
            <person name="Nanci A."/>
            <person name="Lang B.F."/>
            <person name="Apte S.C."/>
            <person name="Baron C."/>
            <person name="Warren L.A."/>
        </authorList>
    </citation>
    <scope>NUCLEOTIDE SEQUENCE [LARGE SCALE GENOMIC DNA]</scope>
    <source>
        <strain evidence="3 4">ATCC 19377</strain>
    </source>
</reference>
<evidence type="ECO:0000259" key="2">
    <source>
        <dbReference type="PROSITE" id="PS51740"/>
    </source>
</evidence>
<dbReference type="SUPFAM" id="SSF89447">
    <property type="entry name" value="AbrB/MazE/MraZ-like"/>
    <property type="match status" value="1"/>
</dbReference>
<dbReference type="AlphaFoldDB" id="A0A543Q3Z1"/>
<dbReference type="PROSITE" id="PS51740">
    <property type="entry name" value="SPOVT_ABRB"/>
    <property type="match status" value="1"/>
</dbReference>
<evidence type="ECO:0000313" key="4">
    <source>
        <dbReference type="Proteomes" id="UP000315403"/>
    </source>
</evidence>
<dbReference type="Gene3D" id="2.10.260.10">
    <property type="match status" value="1"/>
</dbReference>
<organism evidence="3 4">
    <name type="scientific">Acidithiobacillus thiooxidans ATCC 19377</name>
    <dbReference type="NCBI Taxonomy" id="637390"/>
    <lineage>
        <taxon>Bacteria</taxon>
        <taxon>Pseudomonadati</taxon>
        <taxon>Pseudomonadota</taxon>
        <taxon>Acidithiobacillia</taxon>
        <taxon>Acidithiobacillales</taxon>
        <taxon>Acidithiobacillaceae</taxon>
        <taxon>Acidithiobacillus</taxon>
    </lineage>
</organism>
<keyword evidence="1" id="KW-0238">DNA-binding</keyword>
<protein>
    <recommendedName>
        <fullName evidence="2">SpoVT-AbrB domain-containing protein</fullName>
    </recommendedName>
</protein>
<name>A0A543Q3Z1_ACITH</name>
<proteinExistence type="predicted"/>
<dbReference type="EMBL" id="SZUV01000001">
    <property type="protein sequence ID" value="TQN51047.1"/>
    <property type="molecule type" value="Genomic_DNA"/>
</dbReference>
<dbReference type="InterPro" id="IPR007159">
    <property type="entry name" value="SpoVT-AbrB_dom"/>
</dbReference>
<dbReference type="Proteomes" id="UP000315403">
    <property type="component" value="Unassembled WGS sequence"/>
</dbReference>
<evidence type="ECO:0000256" key="1">
    <source>
        <dbReference type="PROSITE-ProRule" id="PRU01076"/>
    </source>
</evidence>
<dbReference type="SMART" id="SM00966">
    <property type="entry name" value="SpoVT_AbrB"/>
    <property type="match status" value="1"/>
</dbReference>
<dbReference type="RefSeq" id="WP_142086954.1">
    <property type="nucleotide sequence ID" value="NZ_SZUV01000001.1"/>
</dbReference>
<dbReference type="InterPro" id="IPR037914">
    <property type="entry name" value="SpoVT-AbrB_sf"/>
</dbReference>
<feature type="domain" description="SpoVT-AbrB" evidence="2">
    <location>
        <begin position="7"/>
        <end position="52"/>
    </location>
</feature>
<evidence type="ECO:0000313" key="3">
    <source>
        <dbReference type="EMBL" id="TQN51047.1"/>
    </source>
</evidence>